<evidence type="ECO:0000256" key="1">
    <source>
        <dbReference type="SAM" id="MobiDB-lite"/>
    </source>
</evidence>
<feature type="region of interest" description="Disordered" evidence="1">
    <location>
        <begin position="44"/>
        <end position="83"/>
    </location>
</feature>
<accession>A0A564WG22</accession>
<comment type="caution">
    <text evidence="2">The sequence shown here is derived from an EMBL/GenBank/DDBJ whole genome shotgun (WGS) entry which is preliminary data.</text>
</comment>
<evidence type="ECO:0000313" key="2">
    <source>
        <dbReference type="EMBL" id="VUX47430.1"/>
    </source>
</evidence>
<reference evidence="2" key="1">
    <citation type="submission" date="2018-11" db="EMBL/GenBank/DDBJ databases">
        <authorList>
            <person name="Onetto C."/>
        </authorList>
    </citation>
    <scope>NUCLEOTIDE SEQUENCE [LARGE SCALE GENOMIC DNA]</scope>
</reference>
<sequence>MNKASCKQLLTEFVLPLVFISLFFGVAAAWPFDWLTEPTAATKTVPETKQDVKRPASGKEDRALAGGVPTVGAGLSEPGVITR</sequence>
<dbReference type="AlphaFoldDB" id="A0A564WG22"/>
<protein>
    <submittedName>
        <fullName evidence="2">Uncharacterized protein</fullName>
    </submittedName>
</protein>
<organism evidence="2 3">
    <name type="scientific">Candidatus Defluviicoccus seviourii</name>
    <dbReference type="NCBI Taxonomy" id="2565273"/>
    <lineage>
        <taxon>Bacteria</taxon>
        <taxon>Pseudomonadati</taxon>
        <taxon>Pseudomonadota</taxon>
        <taxon>Alphaproteobacteria</taxon>
        <taxon>Rhodospirillales</taxon>
        <taxon>Rhodospirillaceae</taxon>
        <taxon>Defluviicoccus</taxon>
    </lineage>
</organism>
<evidence type="ECO:0000313" key="3">
    <source>
        <dbReference type="Proteomes" id="UP000326641"/>
    </source>
</evidence>
<dbReference type="EMBL" id="UXAT02000045">
    <property type="protein sequence ID" value="VUX47430.1"/>
    <property type="molecule type" value="Genomic_DNA"/>
</dbReference>
<proteinExistence type="predicted"/>
<gene>
    <name evidence="2" type="ORF">DF3PA_50077</name>
</gene>
<keyword evidence="3" id="KW-1185">Reference proteome</keyword>
<name>A0A564WG22_9PROT</name>
<dbReference type="Proteomes" id="UP000326641">
    <property type="component" value="Unassembled WGS sequence"/>
</dbReference>
<feature type="compositionally biased region" description="Basic and acidic residues" evidence="1">
    <location>
        <begin position="46"/>
        <end position="63"/>
    </location>
</feature>